<keyword evidence="1" id="KW-0472">Membrane</keyword>
<feature type="transmembrane region" description="Helical" evidence="1">
    <location>
        <begin position="49"/>
        <end position="67"/>
    </location>
</feature>
<feature type="transmembrane region" description="Helical" evidence="1">
    <location>
        <begin position="9"/>
        <end position="37"/>
    </location>
</feature>
<name>A0A0F3RSP4_9LACO</name>
<dbReference type="RefSeq" id="WP_045807242.1">
    <property type="nucleotide sequence ID" value="NZ_BJZI01000039.1"/>
</dbReference>
<dbReference type="InterPro" id="IPR017195">
    <property type="entry name" value="ABC_thiamin-permease_prd"/>
</dbReference>
<feature type="transmembrane region" description="Helical" evidence="1">
    <location>
        <begin position="115"/>
        <end position="135"/>
    </location>
</feature>
<dbReference type="STRING" id="216463.VC81_05940"/>
<dbReference type="EMBL" id="JZCR01000013">
    <property type="protein sequence ID" value="KJW12905.1"/>
    <property type="molecule type" value="Genomic_DNA"/>
</dbReference>
<accession>A0A0F3RSP4</accession>
<evidence type="ECO:0000313" key="3">
    <source>
        <dbReference type="EMBL" id="KJW12905.1"/>
    </source>
</evidence>
<evidence type="ECO:0000313" key="4">
    <source>
        <dbReference type="Proteomes" id="UP000033491"/>
    </source>
</evidence>
<dbReference type="AlphaFoldDB" id="A0A0F3RSP4"/>
<sequence length="188" mass="20334">MQRWHIRDIILVTILAIFMGVIFWAVGPLYAILAAALAPAGLQPLANELLLGIWVMAGPLAGFVIRIPGAATLGEFLGAAVEMFLGGTWGAATLISGAVQGIGSELGFAFTGYKHYNWLTLTLSALTTTLVTFLWDYFRSGYNAYHLGFLLVLLVVRFISVFIFGGVLTHLITNLLTRAHVLPAVSKR</sequence>
<reference evidence="2 5" key="2">
    <citation type="submission" date="2019-07" db="EMBL/GenBank/DDBJ databases">
        <title>Whole genome shotgun sequence of Lactobacillus spicheri NBRC 107155.</title>
        <authorList>
            <person name="Hosoyama A."/>
            <person name="Uohara A."/>
            <person name="Ohji S."/>
            <person name="Ichikawa N."/>
        </authorList>
    </citation>
    <scope>NUCLEOTIDE SEQUENCE [LARGE SCALE GENOMIC DNA]</scope>
    <source>
        <strain evidence="2 5">NBRC 107155</strain>
    </source>
</reference>
<dbReference type="PIRSF" id="PIRSF037394">
    <property type="entry name" value="ABC_thiamine-permease_YkoE_prd"/>
    <property type="match status" value="1"/>
</dbReference>
<evidence type="ECO:0000256" key="1">
    <source>
        <dbReference type="SAM" id="Phobius"/>
    </source>
</evidence>
<evidence type="ECO:0000313" key="2">
    <source>
        <dbReference type="EMBL" id="GEO67648.1"/>
    </source>
</evidence>
<dbReference type="OrthoDB" id="8017424at2"/>
<reference evidence="3 4" key="1">
    <citation type="submission" date="2015-03" db="EMBL/GenBank/DDBJ databases">
        <authorList>
            <person name="Zheng J."/>
            <person name="Ganezle M."/>
        </authorList>
    </citation>
    <scope>NUCLEOTIDE SEQUENCE [LARGE SCALE GENOMIC DNA]</scope>
    <source>
        <strain evidence="3 4">LP38</strain>
    </source>
</reference>
<proteinExistence type="predicted"/>
<feature type="transmembrane region" description="Helical" evidence="1">
    <location>
        <begin position="147"/>
        <end position="172"/>
    </location>
</feature>
<protein>
    <submittedName>
        <fullName evidence="3">ABC transporter permease</fullName>
    </submittedName>
</protein>
<dbReference type="EMBL" id="BJZI01000039">
    <property type="protein sequence ID" value="GEO67648.1"/>
    <property type="molecule type" value="Genomic_DNA"/>
</dbReference>
<keyword evidence="1" id="KW-0812">Transmembrane</keyword>
<dbReference type="PATRIC" id="fig|216463.3.peg.303"/>
<comment type="caution">
    <text evidence="3">The sequence shown here is derived from an EMBL/GenBank/DDBJ whole genome shotgun (WGS) entry which is preliminary data.</text>
</comment>
<dbReference type="Pfam" id="PF09819">
    <property type="entry name" value="ABC_cobalt"/>
    <property type="match status" value="1"/>
</dbReference>
<keyword evidence="5" id="KW-1185">Reference proteome</keyword>
<dbReference type="Proteomes" id="UP000321691">
    <property type="component" value="Unassembled WGS sequence"/>
</dbReference>
<evidence type="ECO:0000313" key="5">
    <source>
        <dbReference type="Proteomes" id="UP000321691"/>
    </source>
</evidence>
<feature type="transmembrane region" description="Helical" evidence="1">
    <location>
        <begin position="79"/>
        <end position="103"/>
    </location>
</feature>
<gene>
    <name evidence="2" type="ORF">LSP04_20670</name>
    <name evidence="3" type="ORF">VC81_05940</name>
</gene>
<keyword evidence="1" id="KW-1133">Transmembrane helix</keyword>
<dbReference type="Proteomes" id="UP000033491">
    <property type="component" value="Unassembled WGS sequence"/>
</dbReference>
<organism evidence="3 4">
    <name type="scientific">Levilactobacillus spicheri</name>
    <dbReference type="NCBI Taxonomy" id="216463"/>
    <lineage>
        <taxon>Bacteria</taxon>
        <taxon>Bacillati</taxon>
        <taxon>Bacillota</taxon>
        <taxon>Bacilli</taxon>
        <taxon>Lactobacillales</taxon>
        <taxon>Lactobacillaceae</taxon>
        <taxon>Levilactobacillus</taxon>
    </lineage>
</organism>